<dbReference type="Pfam" id="PF20700">
    <property type="entry name" value="Mutator"/>
    <property type="match status" value="1"/>
</dbReference>
<comment type="caution">
    <text evidence="3">The sequence shown here is derived from an EMBL/GenBank/DDBJ whole genome shotgun (WGS) entry which is preliminary data.</text>
</comment>
<evidence type="ECO:0000313" key="4">
    <source>
        <dbReference type="Proteomes" id="UP000596742"/>
    </source>
</evidence>
<dbReference type="EMBL" id="UYJE01007160">
    <property type="protein sequence ID" value="VDI52180.1"/>
    <property type="molecule type" value="Genomic_DNA"/>
</dbReference>
<evidence type="ECO:0000259" key="2">
    <source>
        <dbReference type="Pfam" id="PF20700"/>
    </source>
</evidence>
<feature type="compositionally biased region" description="Polar residues" evidence="1">
    <location>
        <begin position="31"/>
        <end position="48"/>
    </location>
</feature>
<feature type="domain" description="Mutator-like transposase" evidence="2">
    <location>
        <begin position="55"/>
        <end position="122"/>
    </location>
</feature>
<feature type="region of interest" description="Disordered" evidence="1">
    <location>
        <begin position="1"/>
        <end position="48"/>
    </location>
</feature>
<reference evidence="3" key="1">
    <citation type="submission" date="2018-11" db="EMBL/GenBank/DDBJ databases">
        <authorList>
            <person name="Alioto T."/>
            <person name="Alioto T."/>
        </authorList>
    </citation>
    <scope>NUCLEOTIDE SEQUENCE</scope>
</reference>
<evidence type="ECO:0000313" key="3">
    <source>
        <dbReference type="EMBL" id="VDI52180.1"/>
    </source>
</evidence>
<keyword evidence="4" id="KW-1185">Reference proteome</keyword>
<dbReference type="InterPro" id="IPR049012">
    <property type="entry name" value="Mutator_transp_dom"/>
</dbReference>
<evidence type="ECO:0000256" key="1">
    <source>
        <dbReference type="SAM" id="MobiDB-lite"/>
    </source>
</evidence>
<dbReference type="Proteomes" id="UP000596742">
    <property type="component" value="Unassembled WGS sequence"/>
</dbReference>
<proteinExistence type="predicted"/>
<feature type="compositionally biased region" description="Basic residues" evidence="1">
    <location>
        <begin position="1"/>
        <end position="11"/>
    </location>
</feature>
<dbReference type="AlphaFoldDB" id="A0A8B6FLT8"/>
<sequence length="127" mass="14193">MFTKGHTKKWSKKDNSPRNPRCFQAGKPSGRSRSQTSIQIPESASASTSYVRQNLLTAKWRRLKKWGTCCQFTLKCIACGFIGDRMKMYKEIANGKAGPNPGKPNVALASALQDCPRSEQEARCPRK</sequence>
<accession>A0A8B6FLT8</accession>
<name>A0A8B6FLT8_MYTGA</name>
<organism evidence="3 4">
    <name type="scientific">Mytilus galloprovincialis</name>
    <name type="common">Mediterranean mussel</name>
    <dbReference type="NCBI Taxonomy" id="29158"/>
    <lineage>
        <taxon>Eukaryota</taxon>
        <taxon>Metazoa</taxon>
        <taxon>Spiralia</taxon>
        <taxon>Lophotrochozoa</taxon>
        <taxon>Mollusca</taxon>
        <taxon>Bivalvia</taxon>
        <taxon>Autobranchia</taxon>
        <taxon>Pteriomorphia</taxon>
        <taxon>Mytilida</taxon>
        <taxon>Mytiloidea</taxon>
        <taxon>Mytilidae</taxon>
        <taxon>Mytilinae</taxon>
        <taxon>Mytilus</taxon>
    </lineage>
</organism>
<gene>
    <name evidence="3" type="ORF">MGAL_10B019875</name>
</gene>
<protein>
    <recommendedName>
        <fullName evidence="2">Mutator-like transposase domain-containing protein</fullName>
    </recommendedName>
</protein>